<feature type="compositionally biased region" description="Low complexity" evidence="1">
    <location>
        <begin position="168"/>
        <end position="197"/>
    </location>
</feature>
<evidence type="ECO:0000256" key="1">
    <source>
        <dbReference type="SAM" id="MobiDB-lite"/>
    </source>
</evidence>
<name>A0A8H4L9T8_9HYPO</name>
<gene>
    <name evidence="3" type="ORF">FALBO_7429</name>
</gene>
<dbReference type="AlphaFoldDB" id="A0A8H4L9T8"/>
<dbReference type="EMBL" id="JAADYS010000991">
    <property type="protein sequence ID" value="KAF4465700.1"/>
    <property type="molecule type" value="Genomic_DNA"/>
</dbReference>
<keyword evidence="2" id="KW-0732">Signal</keyword>
<proteinExistence type="predicted"/>
<accession>A0A8H4L9T8</accession>
<evidence type="ECO:0000313" key="3">
    <source>
        <dbReference type="EMBL" id="KAF4465700.1"/>
    </source>
</evidence>
<organism evidence="3 4">
    <name type="scientific">Fusarium albosuccineum</name>
    <dbReference type="NCBI Taxonomy" id="1237068"/>
    <lineage>
        <taxon>Eukaryota</taxon>
        <taxon>Fungi</taxon>
        <taxon>Dikarya</taxon>
        <taxon>Ascomycota</taxon>
        <taxon>Pezizomycotina</taxon>
        <taxon>Sordariomycetes</taxon>
        <taxon>Hypocreomycetidae</taxon>
        <taxon>Hypocreales</taxon>
        <taxon>Nectriaceae</taxon>
        <taxon>Fusarium</taxon>
        <taxon>Fusarium decemcellulare species complex</taxon>
    </lineage>
</organism>
<evidence type="ECO:0000256" key="2">
    <source>
        <dbReference type="SAM" id="SignalP"/>
    </source>
</evidence>
<dbReference type="OrthoDB" id="5146670at2759"/>
<keyword evidence="4" id="KW-1185">Reference proteome</keyword>
<sequence length="227" mass="23897">MQQTLALGLFALAPLLAEAASKTKWATETVFLPPRSTGKASNIYASVITEEESKTEYLLACQTNFGASYTCDGDFKGITVTYTKSDMDIAFGATTYDCELGSSAVCATKTKSSDDEKTTTLDASESSSWMTAVTLVDVSKSKKRKTDSADAASTSSSDSKLCKRKTHGSSSGDSSSDSGSSSSSSGTKSGTKSNNNNDNDCSAASTFSWNWSILALFLGAFAVFNMR</sequence>
<feature type="chain" id="PRO_5034757175" evidence="2">
    <location>
        <begin position="20"/>
        <end position="227"/>
    </location>
</feature>
<feature type="signal peptide" evidence="2">
    <location>
        <begin position="1"/>
        <end position="19"/>
    </location>
</feature>
<reference evidence="3 4" key="1">
    <citation type="submission" date="2020-01" db="EMBL/GenBank/DDBJ databases">
        <title>Identification and distribution of gene clusters putatively required for synthesis of sphingolipid metabolism inhibitors in phylogenetically diverse species of the filamentous fungus Fusarium.</title>
        <authorList>
            <person name="Kim H.-S."/>
            <person name="Busman M."/>
            <person name="Brown D.W."/>
            <person name="Divon H."/>
            <person name="Uhlig S."/>
            <person name="Proctor R.H."/>
        </authorList>
    </citation>
    <scope>NUCLEOTIDE SEQUENCE [LARGE SCALE GENOMIC DNA]</scope>
    <source>
        <strain evidence="3 4">NRRL 20459</strain>
    </source>
</reference>
<feature type="region of interest" description="Disordered" evidence="1">
    <location>
        <begin position="146"/>
        <end position="197"/>
    </location>
</feature>
<evidence type="ECO:0000313" key="4">
    <source>
        <dbReference type="Proteomes" id="UP000554235"/>
    </source>
</evidence>
<feature type="compositionally biased region" description="Low complexity" evidence="1">
    <location>
        <begin position="149"/>
        <end position="159"/>
    </location>
</feature>
<dbReference type="Proteomes" id="UP000554235">
    <property type="component" value="Unassembled WGS sequence"/>
</dbReference>
<comment type="caution">
    <text evidence="3">The sequence shown here is derived from an EMBL/GenBank/DDBJ whole genome shotgun (WGS) entry which is preliminary data.</text>
</comment>
<protein>
    <submittedName>
        <fullName evidence="3">Uncharacterized protein</fullName>
    </submittedName>
</protein>